<feature type="compositionally biased region" description="Basic and acidic residues" evidence="1">
    <location>
        <begin position="133"/>
        <end position="145"/>
    </location>
</feature>
<feature type="compositionally biased region" description="Low complexity" evidence="1">
    <location>
        <begin position="53"/>
        <end position="64"/>
    </location>
</feature>
<reference evidence="2" key="1">
    <citation type="submission" date="2021-06" db="EMBL/GenBank/DDBJ databases">
        <authorList>
            <person name="Hodson N. C."/>
            <person name="Mongue J. A."/>
            <person name="Jaron S. K."/>
        </authorList>
    </citation>
    <scope>NUCLEOTIDE SEQUENCE</scope>
</reference>
<evidence type="ECO:0000313" key="3">
    <source>
        <dbReference type="Proteomes" id="UP000708208"/>
    </source>
</evidence>
<dbReference type="EMBL" id="CAJVCH010123691">
    <property type="protein sequence ID" value="CAG7725551.1"/>
    <property type="molecule type" value="Genomic_DNA"/>
</dbReference>
<protein>
    <submittedName>
        <fullName evidence="2">Uncharacterized protein</fullName>
    </submittedName>
</protein>
<name>A0A8J2P4P1_9HEXA</name>
<feature type="region of interest" description="Disordered" evidence="1">
    <location>
        <begin position="1"/>
        <end position="149"/>
    </location>
</feature>
<dbReference type="Proteomes" id="UP000708208">
    <property type="component" value="Unassembled WGS sequence"/>
</dbReference>
<comment type="caution">
    <text evidence="2">The sequence shown here is derived from an EMBL/GenBank/DDBJ whole genome shotgun (WGS) entry which is preliminary data.</text>
</comment>
<proteinExistence type="predicted"/>
<feature type="compositionally biased region" description="Polar residues" evidence="1">
    <location>
        <begin position="12"/>
        <end position="44"/>
    </location>
</feature>
<dbReference type="AlphaFoldDB" id="A0A8J2P4P1"/>
<feature type="non-terminal residue" evidence="2">
    <location>
        <position position="1"/>
    </location>
</feature>
<evidence type="ECO:0000313" key="2">
    <source>
        <dbReference type="EMBL" id="CAG7725551.1"/>
    </source>
</evidence>
<sequence>LPSGNGVLPVQINDNSSKADASQATNGVHSSQGTNKKASNAVKNQQKEELDIPDSPSPDYSNSPSPTPTGENHWEERVSANGKMYNRNGPTKFGFPPTANALQRQQQQQKEIMHGNKFHTSSSKEHPHKNNMSKRDSMSNNKDSEITTSGNGKVTIIVGDPNHIYNVGSINTPSSHSSRGVKANGGILKMANGNCNVNDHSQHTH</sequence>
<gene>
    <name evidence="2" type="ORF">AFUS01_LOCUS14505</name>
</gene>
<keyword evidence="3" id="KW-1185">Reference proteome</keyword>
<accession>A0A8J2P4P1</accession>
<evidence type="ECO:0000256" key="1">
    <source>
        <dbReference type="SAM" id="MobiDB-lite"/>
    </source>
</evidence>
<organism evidence="2 3">
    <name type="scientific">Allacma fusca</name>
    <dbReference type="NCBI Taxonomy" id="39272"/>
    <lineage>
        <taxon>Eukaryota</taxon>
        <taxon>Metazoa</taxon>
        <taxon>Ecdysozoa</taxon>
        <taxon>Arthropoda</taxon>
        <taxon>Hexapoda</taxon>
        <taxon>Collembola</taxon>
        <taxon>Symphypleona</taxon>
        <taxon>Sminthuridae</taxon>
        <taxon>Allacma</taxon>
    </lineage>
</organism>